<accession>A0A2C6CY26</accession>
<dbReference type="Proteomes" id="UP000224974">
    <property type="component" value="Unassembled WGS sequence"/>
</dbReference>
<dbReference type="PANTHER" id="PTHR11596">
    <property type="entry name" value="ALKALINE PHOSPHATASE"/>
    <property type="match status" value="1"/>
</dbReference>
<dbReference type="GO" id="GO:0004035">
    <property type="term" value="F:alkaline phosphatase activity"/>
    <property type="evidence" value="ECO:0007669"/>
    <property type="project" value="TreeGrafter"/>
</dbReference>
<dbReference type="SMART" id="SM00098">
    <property type="entry name" value="alkPPc"/>
    <property type="match status" value="1"/>
</dbReference>
<feature type="signal peptide" evidence="4">
    <location>
        <begin position="1"/>
        <end position="24"/>
    </location>
</feature>
<keyword evidence="4" id="KW-0732">Signal</keyword>
<feature type="binding site" evidence="2">
    <location>
        <position position="135"/>
    </location>
    <ligand>
        <name>Mg(2+)</name>
        <dbReference type="ChEBI" id="CHEBI:18420"/>
    </ligand>
</feature>
<dbReference type="GO" id="GO:0046872">
    <property type="term" value="F:metal ion binding"/>
    <property type="evidence" value="ECO:0007669"/>
    <property type="project" value="UniProtKB-KW"/>
</dbReference>
<dbReference type="Gene3D" id="3.40.720.10">
    <property type="entry name" value="Alkaline Phosphatase, subunit A"/>
    <property type="match status" value="1"/>
</dbReference>
<feature type="binding site" evidence="2">
    <location>
        <position position="135"/>
    </location>
    <ligand>
        <name>Zn(2+)</name>
        <dbReference type="ChEBI" id="CHEBI:29105"/>
        <label>2</label>
    </ligand>
</feature>
<comment type="similarity">
    <text evidence="3">Belongs to the alkaline phosphatase family.</text>
</comment>
<name>A0A2C6CY26_9GAMM</name>
<organism evidence="5 6">
    <name type="scientific">Budvicia aquatica</name>
    <dbReference type="NCBI Taxonomy" id="82979"/>
    <lineage>
        <taxon>Bacteria</taxon>
        <taxon>Pseudomonadati</taxon>
        <taxon>Pseudomonadota</taxon>
        <taxon>Gammaproteobacteria</taxon>
        <taxon>Enterobacterales</taxon>
        <taxon>Budviciaceae</taxon>
        <taxon>Budvicia</taxon>
    </lineage>
</organism>
<protein>
    <submittedName>
        <fullName evidence="5">Alkaline phosphatase</fullName>
    </submittedName>
</protein>
<feature type="binding site" evidence="2">
    <location>
        <position position="542"/>
    </location>
    <ligand>
        <name>Zn(2+)</name>
        <dbReference type="ChEBI" id="CHEBI:29105"/>
        <label>2</label>
    </ligand>
</feature>
<feature type="binding site" evidence="2">
    <location>
        <position position="386"/>
    </location>
    <ligand>
        <name>Zn(2+)</name>
        <dbReference type="ChEBI" id="CHEBI:29105"/>
        <label>2</label>
    </ligand>
</feature>
<dbReference type="Pfam" id="PF00245">
    <property type="entry name" value="Alk_phosphatase"/>
    <property type="match status" value="1"/>
</dbReference>
<dbReference type="SUPFAM" id="SSF53649">
    <property type="entry name" value="Alkaline phosphatase-like"/>
    <property type="match status" value="1"/>
</dbReference>
<feature type="binding site" evidence="2">
    <location>
        <position position="243"/>
    </location>
    <ligand>
        <name>Mg(2+)</name>
        <dbReference type="ChEBI" id="CHEBI:18420"/>
    </ligand>
</feature>
<dbReference type="OrthoDB" id="9794455at2"/>
<comment type="caution">
    <text evidence="5">The sequence shown here is derived from an EMBL/GenBank/DDBJ whole genome shotgun (WGS) entry which is preliminary data.</text>
</comment>
<dbReference type="EMBL" id="PDDX01000001">
    <property type="protein sequence ID" value="PHI31589.1"/>
    <property type="molecule type" value="Genomic_DNA"/>
</dbReference>
<comment type="cofactor">
    <cofactor evidence="2">
        <name>Zn(2+)</name>
        <dbReference type="ChEBI" id="CHEBI:29105"/>
    </cofactor>
    <text evidence="2">Binds 2 Zn(2+) ions.</text>
</comment>
<sequence length="582" mass="63949">MKARWLLPITFALTPAFFAGLAAAQTIYPIDRATMLTGGKFDFKVEFDEVVNPESIHILINGKDYKKVWNQTEEFIKNEDGKNVSSLVVKNVDLSIPGDYKIEVSAGDKKSSVNWNVYQTPEKRQAKNVILFIGDGLSVAHRTGARILSKGISEGKADGRLAMDDLSNMAFIGTSSTDSIAADSANTMSAYMTGHKSGVNALGVYVSRAENSLNHPKQETLGELIKRTTNMSVGIVSDSELEDATPAAVVSHTRRRADKAEIVGMFYDVKPDVMLGGGSAYFLPSTTPGSKRKDDINYVERFKQDGYQLVTDATALKRDGAKADKLLGLFHTGNMDDVLDRRFLKNDVTKKFPNQPDLTDMTQAALDVLSKNDNGFFLMVESALIDKASHPLDWERAIYNTIMLDQSVAIAKKFAETHPDTMIIVTGDHTHGISIIGTVDDDKPGTEMREKVGVYETAGYPNYQDANGDGYPDKVDVSKRLAVFFNNFPDYYETFRPKLDGRFVPAIQNEKGEYIANAAYKDIPGAVLRSGNLPRSADTGVHSIDDMVVQASGPGSERIRGYMDNTEIFRVITDALSLGHSK</sequence>
<feature type="binding site" evidence="2">
    <location>
        <position position="381"/>
    </location>
    <ligand>
        <name>Mg(2+)</name>
        <dbReference type="ChEBI" id="CHEBI:18420"/>
    </ligand>
</feature>
<feature type="binding site" evidence="2">
    <location>
        <position position="429"/>
    </location>
    <ligand>
        <name>Zn(2+)</name>
        <dbReference type="ChEBI" id="CHEBI:29105"/>
        <label>2</label>
    </ligand>
</feature>
<dbReference type="STRING" id="1111728.GCA_000427805_03945"/>
<evidence type="ECO:0000313" key="6">
    <source>
        <dbReference type="Proteomes" id="UP000224974"/>
    </source>
</evidence>
<dbReference type="PRINTS" id="PR00113">
    <property type="entry name" value="ALKPHPHTASE"/>
</dbReference>
<gene>
    <name evidence="5" type="ORF">CRN84_20745</name>
</gene>
<evidence type="ECO:0000256" key="4">
    <source>
        <dbReference type="SAM" id="SignalP"/>
    </source>
</evidence>
<feature type="binding site" evidence="2">
    <location>
        <position position="245"/>
    </location>
    <ligand>
        <name>Mg(2+)</name>
        <dbReference type="ChEBI" id="CHEBI:18420"/>
    </ligand>
</feature>
<feature type="binding site" evidence="2">
    <location>
        <position position="428"/>
    </location>
    <ligand>
        <name>Zn(2+)</name>
        <dbReference type="ChEBI" id="CHEBI:29105"/>
        <label>2</label>
    </ligand>
</feature>
<evidence type="ECO:0000256" key="2">
    <source>
        <dbReference type="PIRSR" id="PIRSR601952-2"/>
    </source>
</evidence>
<dbReference type="CDD" id="cd16012">
    <property type="entry name" value="ALP"/>
    <property type="match status" value="1"/>
</dbReference>
<proteinExistence type="inferred from homology"/>
<evidence type="ECO:0000313" key="5">
    <source>
        <dbReference type="EMBL" id="PHI31589.1"/>
    </source>
</evidence>
<dbReference type="InterPro" id="IPR001952">
    <property type="entry name" value="Alkaline_phosphatase"/>
</dbReference>
<keyword evidence="6" id="KW-1185">Reference proteome</keyword>
<dbReference type="PANTHER" id="PTHR11596:SF72">
    <property type="entry name" value="ALKALINE PHOSPHATASE"/>
    <property type="match status" value="1"/>
</dbReference>
<keyword evidence="2" id="KW-0479">Metal-binding</keyword>
<keyword evidence="2" id="KW-0460">Magnesium</keyword>
<feature type="active site" description="Phosphoserine intermediate" evidence="1">
    <location>
        <position position="184"/>
    </location>
</feature>
<evidence type="ECO:0000256" key="1">
    <source>
        <dbReference type="PIRSR" id="PIRSR601952-1"/>
    </source>
</evidence>
<dbReference type="InterPro" id="IPR017850">
    <property type="entry name" value="Alkaline_phosphatase_core_sf"/>
</dbReference>
<reference evidence="6" key="1">
    <citation type="submission" date="2017-09" db="EMBL/GenBank/DDBJ databases">
        <title>FDA dAtabase for Regulatory Grade micrObial Sequences (FDA-ARGOS): Supporting development and validation of Infectious Disease Dx tests.</title>
        <authorList>
            <person name="Minogue T."/>
            <person name="Wolcott M."/>
            <person name="Wasieloski L."/>
            <person name="Aguilar W."/>
            <person name="Moore D."/>
            <person name="Tallon L."/>
            <person name="Sadzewicz L."/>
            <person name="Ott S."/>
            <person name="Zhao X."/>
            <person name="Nagaraj S."/>
            <person name="Vavikolanu K."/>
            <person name="Aluvathingal J."/>
            <person name="Nadendla S."/>
            <person name="Sichtig H."/>
        </authorList>
    </citation>
    <scope>NUCLEOTIDE SEQUENCE [LARGE SCALE GENOMIC DNA]</scope>
    <source>
        <strain evidence="6">FDAARGOS_387</strain>
    </source>
</reference>
<feature type="chain" id="PRO_5012744955" evidence="4">
    <location>
        <begin position="25"/>
        <end position="582"/>
    </location>
</feature>
<dbReference type="AlphaFoldDB" id="A0A2C6CY26"/>
<dbReference type="RefSeq" id="WP_029095815.1">
    <property type="nucleotide sequence ID" value="NZ_BRLG01000005.1"/>
</dbReference>
<feature type="binding site" evidence="2">
    <location>
        <position position="390"/>
    </location>
    <ligand>
        <name>Zn(2+)</name>
        <dbReference type="ChEBI" id="CHEBI:29105"/>
        <label>2</label>
    </ligand>
</feature>
<evidence type="ECO:0000256" key="3">
    <source>
        <dbReference type="RuleBase" id="RU003946"/>
    </source>
</evidence>
<keyword evidence="2" id="KW-0862">Zinc</keyword>
<comment type="cofactor">
    <cofactor evidence="2">
        <name>Mg(2+)</name>
        <dbReference type="ChEBI" id="CHEBI:18420"/>
    </cofactor>
    <text evidence="2">Binds 1 Mg(2+) ion.</text>
</comment>